<protein>
    <submittedName>
        <fullName evidence="1">Uncharacterized protein</fullName>
    </submittedName>
</protein>
<accession>A0A0A9C7J5</accession>
<reference evidence="1" key="2">
    <citation type="journal article" date="2015" name="Data Brief">
        <title>Shoot transcriptome of the giant reed, Arundo donax.</title>
        <authorList>
            <person name="Barrero R.A."/>
            <person name="Guerrero F.D."/>
            <person name="Moolhuijzen P."/>
            <person name="Goolsby J.A."/>
            <person name="Tidwell J."/>
            <person name="Bellgard S.E."/>
            <person name="Bellgard M.I."/>
        </authorList>
    </citation>
    <scope>NUCLEOTIDE SEQUENCE</scope>
    <source>
        <tissue evidence="1">Shoot tissue taken approximately 20 cm above the soil surface</tissue>
    </source>
</reference>
<sequence length="106" mass="11786">MEHAAEHNNPEAIDLCGDHYRIKGQDILNAPDEVQDRKALCAAPSPASPSTVQEQAKLWLNMLRRNLVIGYIFTPFVHQACPMAACFCRRDRSAPVMNTAGGRPIR</sequence>
<evidence type="ECO:0000313" key="1">
    <source>
        <dbReference type="EMBL" id="JAD69385.1"/>
    </source>
</evidence>
<reference evidence="1" key="1">
    <citation type="submission" date="2014-09" db="EMBL/GenBank/DDBJ databases">
        <authorList>
            <person name="Magalhaes I.L.F."/>
            <person name="Oliveira U."/>
            <person name="Santos F.R."/>
            <person name="Vidigal T.H.D.A."/>
            <person name="Brescovit A.D."/>
            <person name="Santos A.J."/>
        </authorList>
    </citation>
    <scope>NUCLEOTIDE SEQUENCE</scope>
    <source>
        <tissue evidence="1">Shoot tissue taken approximately 20 cm above the soil surface</tissue>
    </source>
</reference>
<name>A0A0A9C7J5_ARUDO</name>
<dbReference type="AlphaFoldDB" id="A0A0A9C7J5"/>
<dbReference type="EMBL" id="GBRH01228510">
    <property type="protein sequence ID" value="JAD69385.1"/>
    <property type="molecule type" value="Transcribed_RNA"/>
</dbReference>
<proteinExistence type="predicted"/>
<organism evidence="1">
    <name type="scientific">Arundo donax</name>
    <name type="common">Giant reed</name>
    <name type="synonym">Donax arundinaceus</name>
    <dbReference type="NCBI Taxonomy" id="35708"/>
    <lineage>
        <taxon>Eukaryota</taxon>
        <taxon>Viridiplantae</taxon>
        <taxon>Streptophyta</taxon>
        <taxon>Embryophyta</taxon>
        <taxon>Tracheophyta</taxon>
        <taxon>Spermatophyta</taxon>
        <taxon>Magnoliopsida</taxon>
        <taxon>Liliopsida</taxon>
        <taxon>Poales</taxon>
        <taxon>Poaceae</taxon>
        <taxon>PACMAD clade</taxon>
        <taxon>Arundinoideae</taxon>
        <taxon>Arundineae</taxon>
        <taxon>Arundo</taxon>
    </lineage>
</organism>